<sequence length="99" mass="11474">MSREYKGRKIVVYPSYIDSKKSRREGRKIRLSDAVPNPGIDEILEACRRLGLNPVHEEKQYPRIHGLRGRVLVDKKMSKLSTLIAVAREIKRMRGDTRS</sequence>
<dbReference type="PANTHER" id="PTHR17453:SF0">
    <property type="entry name" value="SIGNAL RECOGNITION PARTICLE 19 KDA PROTEIN"/>
    <property type="match status" value="1"/>
</dbReference>
<keyword evidence="5" id="KW-0694">RNA-binding</keyword>
<evidence type="ECO:0000256" key="2">
    <source>
        <dbReference type="ARBA" id="ARBA00022490"/>
    </source>
</evidence>
<dbReference type="Proteomes" id="UP000001068">
    <property type="component" value="Chromosome"/>
</dbReference>
<dbReference type="STRING" id="765177.Desmu_0128"/>
<dbReference type="HOGENOM" id="CLU_169299_1_0_2"/>
<dbReference type="InterPro" id="IPR022938">
    <property type="entry name" value="SRP19_arc-type"/>
</dbReference>
<dbReference type="InterPro" id="IPR002778">
    <property type="entry name" value="Signal_recog_particle_SRP19"/>
</dbReference>
<dbReference type="eggNOG" id="arCOG01217">
    <property type="taxonomic scope" value="Archaea"/>
</dbReference>
<keyword evidence="7" id="KW-1185">Reference proteome</keyword>
<dbReference type="AlphaFoldDB" id="E8R714"/>
<dbReference type="Pfam" id="PF01922">
    <property type="entry name" value="SRP19"/>
    <property type="match status" value="1"/>
</dbReference>
<dbReference type="HAMAP" id="MF_00305">
    <property type="entry name" value="SRP19"/>
    <property type="match status" value="1"/>
</dbReference>
<dbReference type="Gene3D" id="3.30.56.30">
    <property type="entry name" value="Signal recognition particle, SRP19-like subunit"/>
    <property type="match status" value="1"/>
</dbReference>
<comment type="similarity">
    <text evidence="5">Belongs to the SRP19 family.</text>
</comment>
<evidence type="ECO:0000256" key="5">
    <source>
        <dbReference type="HAMAP-Rule" id="MF_00305"/>
    </source>
</evidence>
<keyword evidence="2 5" id="KW-0963">Cytoplasm</keyword>
<comment type="subunit">
    <text evidence="5">Part of the signal recognition particle protein translocation system, which is composed of SRP and FtsY. Archaeal SRP consists of a 7S RNA molecule of 300 nucleotides and two protein subunits: SRP54 and SRP19.</text>
</comment>
<dbReference type="RefSeq" id="WP_013561669.1">
    <property type="nucleotide sequence ID" value="NC_014961.1"/>
</dbReference>
<accession>E8R714</accession>
<dbReference type="SUPFAM" id="SSF69695">
    <property type="entry name" value="SRP19"/>
    <property type="match status" value="1"/>
</dbReference>
<dbReference type="GeneID" id="10152816"/>
<dbReference type="InterPro" id="IPR036521">
    <property type="entry name" value="SRP19-like_sf"/>
</dbReference>
<evidence type="ECO:0000313" key="7">
    <source>
        <dbReference type="Proteomes" id="UP000001068"/>
    </source>
</evidence>
<dbReference type="GO" id="GO:0048500">
    <property type="term" value="C:signal recognition particle"/>
    <property type="evidence" value="ECO:0007669"/>
    <property type="project" value="UniProtKB-UniRule"/>
</dbReference>
<evidence type="ECO:0000256" key="3">
    <source>
        <dbReference type="ARBA" id="ARBA00023135"/>
    </source>
</evidence>
<organism evidence="6 7">
    <name type="scientific">Desulfurococcus mucosus (strain ATCC 35584 / DSM 2162 / JCM 9187 / O7/1)</name>
    <dbReference type="NCBI Taxonomy" id="765177"/>
    <lineage>
        <taxon>Archaea</taxon>
        <taxon>Thermoproteota</taxon>
        <taxon>Thermoprotei</taxon>
        <taxon>Desulfurococcales</taxon>
        <taxon>Desulfurococcaceae</taxon>
        <taxon>Desulfurococcus</taxon>
    </lineage>
</organism>
<dbReference type="KEGG" id="dmu:Desmu_0128"/>
<keyword evidence="3 5" id="KW-0733">Signal recognition particle</keyword>
<comment type="function">
    <text evidence="5">Involved in targeting and insertion of nascent membrane proteins into the cytoplasmic membrane. Binds directly to 7S RNA and mediates binding of the 54 kDa subunit of the SRP.</text>
</comment>
<comment type="subcellular location">
    <subcellularLocation>
        <location evidence="1 5">Cytoplasm</location>
    </subcellularLocation>
</comment>
<reference evidence="6 7" key="2">
    <citation type="journal article" date="2011" name="Stand. Genomic Sci.">
        <title>Complete genome sequence of Desulfurococcus mucosus type strain (O7/1).</title>
        <authorList>
            <person name="Wirth R."/>
            <person name="Chertkov O."/>
            <person name="Held B."/>
            <person name="Lapidus A."/>
            <person name="Nolan M."/>
            <person name="Lucas S."/>
            <person name="Hammon N."/>
            <person name="Deshpande S."/>
            <person name="Cheng J.F."/>
            <person name="Tapia R."/>
            <person name="Han C."/>
            <person name="Goodwin L."/>
            <person name="Pitluck S."/>
            <person name="Liolios K."/>
            <person name="Ioanna P."/>
            <person name="Ivanova N."/>
            <person name="Mavromatis K."/>
            <person name="Mikhailova N."/>
            <person name="Pati A."/>
            <person name="Chen A."/>
            <person name="Palaniappan K."/>
            <person name="Land M."/>
            <person name="Hauser L."/>
            <person name="Chang Y.J."/>
            <person name="Jeffries C.D."/>
            <person name="Bilek Y."/>
            <person name="Hader T."/>
            <person name="Rohde M."/>
            <person name="Spring S."/>
            <person name="Sikorski J."/>
            <person name="Goker M."/>
            <person name="Woyke T."/>
            <person name="Bristow J."/>
            <person name="Eisen J.A."/>
            <person name="Markowitz V."/>
            <person name="Hugenholtz P."/>
            <person name="Kyrpides N.C."/>
            <person name="Klenk H.P."/>
        </authorList>
    </citation>
    <scope>NUCLEOTIDE SEQUENCE [LARGE SCALE GENOMIC DNA]</scope>
    <source>
        <strain evidence="7">ATCC 35584 / DSM 2162 / JCM 9187 / O7/1</strain>
    </source>
</reference>
<evidence type="ECO:0000256" key="4">
    <source>
        <dbReference type="ARBA" id="ARBA00023274"/>
    </source>
</evidence>
<protein>
    <recommendedName>
        <fullName evidence="5">Signal recognition particle 19 kDa protein</fullName>
        <shortName evidence="5">SRP19</shortName>
    </recommendedName>
</protein>
<name>E8R714_DESM0</name>
<dbReference type="GO" id="GO:0006617">
    <property type="term" value="P:SRP-dependent cotranslational protein targeting to membrane, signal sequence recognition"/>
    <property type="evidence" value="ECO:0007669"/>
    <property type="project" value="TreeGrafter"/>
</dbReference>
<evidence type="ECO:0000256" key="1">
    <source>
        <dbReference type="ARBA" id="ARBA00004496"/>
    </source>
</evidence>
<gene>
    <name evidence="5" type="primary">srp19</name>
    <name evidence="6" type="ordered locus">Desmu_0128</name>
</gene>
<keyword evidence="4 5" id="KW-0687">Ribonucleoprotein</keyword>
<proteinExistence type="inferred from homology"/>
<evidence type="ECO:0000313" key="6">
    <source>
        <dbReference type="EMBL" id="ADV64447.1"/>
    </source>
</evidence>
<dbReference type="EMBL" id="CP002363">
    <property type="protein sequence ID" value="ADV64447.1"/>
    <property type="molecule type" value="Genomic_DNA"/>
</dbReference>
<reference evidence="7" key="1">
    <citation type="submission" date="2010-11" db="EMBL/GenBank/DDBJ databases">
        <title>The complete genome of Desulfurococcus mucosus DSM 2162.</title>
        <authorList>
            <consortium name="US DOE Joint Genome Institute (JGI-PGF)"/>
            <person name="Lucas S."/>
            <person name="Copeland A."/>
            <person name="Lapidus A."/>
            <person name="Bruce D."/>
            <person name="Goodwin L."/>
            <person name="Pitluck S."/>
            <person name="Kyrpides N."/>
            <person name="Mavromatis K."/>
            <person name="Pagani I."/>
            <person name="Ivanova N."/>
            <person name="Ovchinnikova G."/>
            <person name="Chertkov O."/>
            <person name="Held B."/>
            <person name="Brettin T."/>
            <person name="Detter J.C."/>
            <person name="Tapia R."/>
            <person name="Han C."/>
            <person name="Land M."/>
            <person name="Hauser L."/>
            <person name="Markowitz V."/>
            <person name="Cheng J.-F."/>
            <person name="Hugenholtz P."/>
            <person name="Woyke T."/>
            <person name="Wu D."/>
            <person name="Wirth R."/>
            <person name="Bilek Y."/>
            <person name="Hader T."/>
            <person name="Klenk H.-P."/>
            <person name="Eisen J.A."/>
        </authorList>
    </citation>
    <scope>NUCLEOTIDE SEQUENCE [LARGE SCALE GENOMIC DNA]</scope>
    <source>
        <strain evidence="7">ATCC 35584 / DSM 2162 / JCM 9187 / O7/1</strain>
    </source>
</reference>
<dbReference type="OrthoDB" id="56356at2157"/>
<dbReference type="PANTHER" id="PTHR17453">
    <property type="entry name" value="SIGNAL RECOGNITION PARTICLE 19 KD PROTEIN"/>
    <property type="match status" value="1"/>
</dbReference>
<dbReference type="GO" id="GO:0008312">
    <property type="term" value="F:7S RNA binding"/>
    <property type="evidence" value="ECO:0007669"/>
    <property type="project" value="UniProtKB-UniRule"/>
</dbReference>